<feature type="transmembrane region" description="Helical" evidence="1">
    <location>
        <begin position="5"/>
        <end position="22"/>
    </location>
</feature>
<name>A0A2P2BS92_9FIRM</name>
<organism evidence="2 3">
    <name type="scientific">Romboutsia hominis</name>
    <dbReference type="NCBI Taxonomy" id="1507512"/>
    <lineage>
        <taxon>Bacteria</taxon>
        <taxon>Bacillati</taxon>
        <taxon>Bacillota</taxon>
        <taxon>Clostridia</taxon>
        <taxon>Peptostreptococcales</taxon>
        <taxon>Peptostreptococcaceae</taxon>
        <taxon>Romboutsia</taxon>
    </lineage>
</organism>
<dbReference type="KEGG" id="rhom:FRIFI_1690"/>
<keyword evidence="1" id="KW-1133">Transmembrane helix</keyword>
<protein>
    <submittedName>
        <fullName evidence="2">Uncharacterized protein</fullName>
    </submittedName>
</protein>
<dbReference type="EMBL" id="LN650648">
    <property type="protein sequence ID" value="CEI73223.1"/>
    <property type="molecule type" value="Genomic_DNA"/>
</dbReference>
<dbReference type="Proteomes" id="UP000245695">
    <property type="component" value="Chromosome 1"/>
</dbReference>
<evidence type="ECO:0000256" key="1">
    <source>
        <dbReference type="SAM" id="Phobius"/>
    </source>
</evidence>
<keyword evidence="1" id="KW-0812">Transmembrane</keyword>
<reference evidence="2 3" key="1">
    <citation type="submission" date="2014-09" db="EMBL/GenBank/DDBJ databases">
        <authorList>
            <person name="Hornung B.V."/>
        </authorList>
    </citation>
    <scope>NUCLEOTIDE SEQUENCE [LARGE SCALE GENOMIC DNA]</scope>
    <source>
        <strain evidence="2 3">FRIFI</strain>
    </source>
</reference>
<proteinExistence type="predicted"/>
<feature type="transmembrane region" description="Helical" evidence="1">
    <location>
        <begin position="106"/>
        <end position="127"/>
    </location>
</feature>
<feature type="transmembrane region" description="Helical" evidence="1">
    <location>
        <begin position="68"/>
        <end position="86"/>
    </location>
</feature>
<dbReference type="AlphaFoldDB" id="A0A2P2BS92"/>
<keyword evidence="3" id="KW-1185">Reference proteome</keyword>
<feature type="transmembrane region" description="Helical" evidence="1">
    <location>
        <begin position="28"/>
        <end position="48"/>
    </location>
</feature>
<evidence type="ECO:0000313" key="2">
    <source>
        <dbReference type="EMBL" id="CEI73223.1"/>
    </source>
</evidence>
<gene>
    <name evidence="2" type="ORF">FRIFI_1690</name>
</gene>
<evidence type="ECO:0000313" key="3">
    <source>
        <dbReference type="Proteomes" id="UP000245695"/>
    </source>
</evidence>
<keyword evidence="1" id="KW-0472">Membrane</keyword>
<dbReference type="RefSeq" id="WP_092925292.1">
    <property type="nucleotide sequence ID" value="NZ_FJTZ01000012.1"/>
</dbReference>
<sequence length="204" mass="24117">MTKIFRRLFIFLFIFFISSIMIQNITIFIIPIICVNLFAIYYSIKVPINRNHSKKQVTHIINVDCKEITDYSFLALLLIFYILPALNDFRFSTLYNFFNVSFKQQFIFLSLLTFILISLLLLFVSILEHNNTKNKVFDEGIIFNDGVLHSWDELTGYKFGYLVAGSKYVDLTLYYGSISKTLRINKKDLHIYEDLMNKKYFKIA</sequence>
<accession>A0A2P2BS92</accession>